<dbReference type="Proteomes" id="UP001174936">
    <property type="component" value="Unassembled WGS sequence"/>
</dbReference>
<evidence type="ECO:0000313" key="3">
    <source>
        <dbReference type="Proteomes" id="UP001174936"/>
    </source>
</evidence>
<feature type="compositionally biased region" description="Basic and acidic residues" evidence="1">
    <location>
        <begin position="524"/>
        <end position="535"/>
    </location>
</feature>
<name>A0AA40CP91_9PEZI</name>
<feature type="compositionally biased region" description="Low complexity" evidence="1">
    <location>
        <begin position="390"/>
        <end position="410"/>
    </location>
</feature>
<feature type="compositionally biased region" description="Acidic residues" evidence="1">
    <location>
        <begin position="461"/>
        <end position="474"/>
    </location>
</feature>
<comment type="caution">
    <text evidence="2">The sequence shown here is derived from an EMBL/GenBank/DDBJ whole genome shotgun (WGS) entry which is preliminary data.</text>
</comment>
<feature type="region of interest" description="Disordered" evidence="1">
    <location>
        <begin position="140"/>
        <end position="223"/>
    </location>
</feature>
<accession>A0AA40CP91</accession>
<dbReference type="EMBL" id="JAULSV010000005">
    <property type="protein sequence ID" value="KAK0644588.1"/>
    <property type="molecule type" value="Genomic_DNA"/>
</dbReference>
<reference evidence="2" key="1">
    <citation type="submission" date="2023-06" db="EMBL/GenBank/DDBJ databases">
        <title>Genome-scale phylogeny and comparative genomics of the fungal order Sordariales.</title>
        <authorList>
            <consortium name="Lawrence Berkeley National Laboratory"/>
            <person name="Hensen N."/>
            <person name="Bonometti L."/>
            <person name="Westerberg I."/>
            <person name="Brannstrom I.O."/>
            <person name="Guillou S."/>
            <person name="Cros-Aarteil S."/>
            <person name="Calhoun S."/>
            <person name="Haridas S."/>
            <person name="Kuo A."/>
            <person name="Mondo S."/>
            <person name="Pangilinan J."/>
            <person name="Riley R."/>
            <person name="Labutti K."/>
            <person name="Andreopoulos B."/>
            <person name="Lipzen A."/>
            <person name="Chen C."/>
            <person name="Yanf M."/>
            <person name="Daum C."/>
            <person name="Ng V."/>
            <person name="Clum A."/>
            <person name="Steindorff A."/>
            <person name="Ohm R."/>
            <person name="Martin F."/>
            <person name="Silar P."/>
            <person name="Natvig D."/>
            <person name="Lalanne C."/>
            <person name="Gautier V."/>
            <person name="Ament-Velasquez S.L."/>
            <person name="Kruys A."/>
            <person name="Hutchinson M.I."/>
            <person name="Powell A.J."/>
            <person name="Barry K."/>
            <person name="Miller A.N."/>
            <person name="Grigoriev I.V."/>
            <person name="Debuchy R."/>
            <person name="Gladieux P."/>
            <person name="Thoren M.H."/>
            <person name="Johannesson H."/>
        </authorList>
    </citation>
    <scope>NUCLEOTIDE SEQUENCE</scope>
    <source>
        <strain evidence="2">SMH2532-1</strain>
    </source>
</reference>
<evidence type="ECO:0008006" key="4">
    <source>
        <dbReference type="Google" id="ProtNLM"/>
    </source>
</evidence>
<organism evidence="2 3">
    <name type="scientific">Cercophora newfieldiana</name>
    <dbReference type="NCBI Taxonomy" id="92897"/>
    <lineage>
        <taxon>Eukaryota</taxon>
        <taxon>Fungi</taxon>
        <taxon>Dikarya</taxon>
        <taxon>Ascomycota</taxon>
        <taxon>Pezizomycotina</taxon>
        <taxon>Sordariomycetes</taxon>
        <taxon>Sordariomycetidae</taxon>
        <taxon>Sordariales</taxon>
        <taxon>Lasiosphaeriaceae</taxon>
        <taxon>Cercophora</taxon>
    </lineage>
</organism>
<feature type="compositionally biased region" description="Polar residues" evidence="1">
    <location>
        <begin position="353"/>
        <end position="362"/>
    </location>
</feature>
<keyword evidence="3" id="KW-1185">Reference proteome</keyword>
<feature type="region of interest" description="Disordered" evidence="1">
    <location>
        <begin position="238"/>
        <end position="541"/>
    </location>
</feature>
<sequence length="541" mass="59493">MTATTSSDANPDSAALVRLHISPLDPDLLTVVLSSTLLPKARNISYHSLETFPEKRYGFVELPAEDAEKLKRKLSGAVVKGNKIRIERARPASLPEPLGDAAMAKNKEKRGDGEVDVSKHKKRKRDAEIEGIVLEEGRKVKRGWTTVEDPKDKKARKDKRDKKEKGEKKEKEKEKKKRTKSKYTDHEECLVKTILPAEGAASADATDATSKKKKSKSREVVVHEFEKTTKFPTFLKATVTTSRKPPVEFVDGKGWVDEDGNIVDDSKTNSKPPPKAVAVIKAKPKAQKPESDSDDSSEADSSEGESSDSDSDEETEDAPVVEDTAAAPAAEVQPESPVASPSLSKSEPARPKSSGSIRNLTIQIPPATPPKEAKVHPLEALYKRPAPVDGQEAQASAEGAGFSFFSNGGNEDLDEDMEESHEIHVPMTPFTRQDVETRGIRSAAPTPDTAHPAGRFKPWAQEEDDIDEDEDEDGESGKDDVDGLSDGAPDAAGSSEAPTSDFQKWFWENRGNINRSWRKRRKTVGKEKRYRENRARMARAI</sequence>
<feature type="compositionally biased region" description="Acidic residues" evidence="1">
    <location>
        <begin position="292"/>
        <end position="320"/>
    </location>
</feature>
<feature type="region of interest" description="Disordered" evidence="1">
    <location>
        <begin position="90"/>
        <end position="127"/>
    </location>
</feature>
<dbReference type="AlphaFoldDB" id="A0AA40CP91"/>
<feature type="compositionally biased region" description="Basic and acidic residues" evidence="1">
    <location>
        <begin position="161"/>
        <end position="173"/>
    </location>
</feature>
<evidence type="ECO:0000313" key="2">
    <source>
        <dbReference type="EMBL" id="KAK0644588.1"/>
    </source>
</evidence>
<evidence type="ECO:0000256" key="1">
    <source>
        <dbReference type="SAM" id="MobiDB-lite"/>
    </source>
</evidence>
<feature type="compositionally biased region" description="Basic and acidic residues" evidence="1">
    <location>
        <begin position="105"/>
        <end position="118"/>
    </location>
</feature>
<gene>
    <name evidence="2" type="ORF">B0T16DRAFT_198988</name>
</gene>
<proteinExistence type="predicted"/>
<protein>
    <recommendedName>
        <fullName evidence="4">RRM domain-containing protein</fullName>
    </recommendedName>
</protein>